<feature type="region of interest" description="Disordered" evidence="2">
    <location>
        <begin position="552"/>
        <end position="597"/>
    </location>
</feature>
<dbReference type="RefSeq" id="XP_069208805.1">
    <property type="nucleotide sequence ID" value="XM_069354163.1"/>
</dbReference>
<feature type="compositionally biased region" description="Polar residues" evidence="2">
    <location>
        <begin position="480"/>
        <end position="489"/>
    </location>
</feature>
<evidence type="ECO:0000256" key="1">
    <source>
        <dbReference type="ARBA" id="ARBA00009797"/>
    </source>
</evidence>
<comment type="caution">
    <text evidence="3">The sequence shown here is derived from an EMBL/GenBank/DDBJ whole genome shotgun (WGS) entry which is preliminary data.</text>
</comment>
<dbReference type="PROSITE" id="PS50330">
    <property type="entry name" value="UIM"/>
    <property type="match status" value="1"/>
</dbReference>
<protein>
    <recommendedName>
        <fullName evidence="5">Exonuclease V</fullName>
    </recommendedName>
</protein>
<feature type="region of interest" description="Disordered" evidence="2">
    <location>
        <begin position="381"/>
        <end position="415"/>
    </location>
</feature>
<evidence type="ECO:0000313" key="3">
    <source>
        <dbReference type="EMBL" id="KAL1408861.1"/>
    </source>
</evidence>
<dbReference type="PANTHER" id="PTHR14464:SF4">
    <property type="entry name" value="EXONUCLEASE V"/>
    <property type="match status" value="1"/>
</dbReference>
<dbReference type="Proteomes" id="UP001565368">
    <property type="component" value="Unassembled WGS sequence"/>
</dbReference>
<organism evidence="3 4">
    <name type="scientific">Vanrija albida</name>
    <dbReference type="NCBI Taxonomy" id="181172"/>
    <lineage>
        <taxon>Eukaryota</taxon>
        <taxon>Fungi</taxon>
        <taxon>Dikarya</taxon>
        <taxon>Basidiomycota</taxon>
        <taxon>Agaricomycotina</taxon>
        <taxon>Tremellomycetes</taxon>
        <taxon>Trichosporonales</taxon>
        <taxon>Trichosporonaceae</taxon>
        <taxon>Vanrija</taxon>
    </lineage>
</organism>
<dbReference type="InterPro" id="IPR003903">
    <property type="entry name" value="UIM_dom"/>
</dbReference>
<evidence type="ECO:0008006" key="5">
    <source>
        <dbReference type="Google" id="ProtNLM"/>
    </source>
</evidence>
<dbReference type="Pfam" id="PF02809">
    <property type="entry name" value="UIM"/>
    <property type="match status" value="2"/>
</dbReference>
<dbReference type="InterPro" id="IPR019190">
    <property type="entry name" value="EXOV"/>
</dbReference>
<name>A0ABR3Q2I1_9TREE</name>
<evidence type="ECO:0000313" key="4">
    <source>
        <dbReference type="Proteomes" id="UP001565368"/>
    </source>
</evidence>
<comment type="similarity">
    <text evidence="1">Belongs to the EXO5 family.</text>
</comment>
<keyword evidence="4" id="KW-1185">Reference proteome</keyword>
<dbReference type="SMART" id="SM00726">
    <property type="entry name" value="UIM"/>
    <property type="match status" value="2"/>
</dbReference>
<sequence>MDPNPGDVVAAVDSDGDYGSELAYDSDLEETLRTVENGGESRQASLSGGIQDIEDAIGLSPMEEFRKRGFLSVSDLVGTVWCEVQYDYRLRTLPFLPPAARPAKITTSKGTEIKVDQVKVEGKERILKRGEKIHKRLEREIHPAEVTIACESREDAWGLRLLNMVVSLETLISLGKCREMPVVGIVRGVPIMGIIDEMTRVAVDDSSPKRRTTRDASRQVSLDAFFNIAAPRARARTHRVQVSDSKTRASGTLPRESDTLAGRLQVMLYKELVDSLLRPKPPIPDGQVGSGLGSPLPTDNPSGFEVVLAHLGIDIDTPFTDVFLQQIRPVIFSNGLRFDIGTAVNLAGMIAVWTRYVELLGLGSDPQQGDGVTDDTMELVYRRAGPVKSKDGSKRKKRRTRGQEARDVGAGSGEAKASVLTSLAEEEDADLQLAIALSLQVSGAPTNTPSSSTAVVQPEVPTLSSDFNAAECTAERTLLDTHSTTQSLPATPVDDRAPPENALPKVTIPQTPPRQVRRSRSPDYDQSASGGSDAEREADELAWAIELSLGATQSPEAHTSAEVPVRASQRDSRAGSHLKPSTEPEASSGSTSGSIIGRTRFGHNRRLLATHLDSVLEYWKGTRAPRGVAPNEASRCGWCEFEDGCEWRTAKANEAWQRYVERAL</sequence>
<proteinExistence type="inferred from homology"/>
<gene>
    <name evidence="3" type="ORF">Q8F55_005675</name>
</gene>
<feature type="compositionally biased region" description="Low complexity" evidence="2">
    <location>
        <begin position="587"/>
        <end position="597"/>
    </location>
</feature>
<dbReference type="PANTHER" id="PTHR14464">
    <property type="entry name" value="EXONUCLEASE V"/>
    <property type="match status" value="1"/>
</dbReference>
<feature type="region of interest" description="Disordered" evidence="2">
    <location>
        <begin position="477"/>
        <end position="536"/>
    </location>
</feature>
<dbReference type="Pfam" id="PF09810">
    <property type="entry name" value="Exo5"/>
    <property type="match status" value="2"/>
</dbReference>
<evidence type="ECO:0000256" key="2">
    <source>
        <dbReference type="SAM" id="MobiDB-lite"/>
    </source>
</evidence>
<dbReference type="EMBL" id="JBBXJM010000004">
    <property type="protein sequence ID" value="KAL1408861.1"/>
    <property type="molecule type" value="Genomic_DNA"/>
</dbReference>
<dbReference type="GeneID" id="95986718"/>
<reference evidence="3 4" key="1">
    <citation type="submission" date="2023-08" db="EMBL/GenBank/DDBJ databases">
        <title>Annotated Genome Sequence of Vanrija albida AlHP1.</title>
        <authorList>
            <person name="Herzog R."/>
        </authorList>
    </citation>
    <scope>NUCLEOTIDE SEQUENCE [LARGE SCALE GENOMIC DNA]</scope>
    <source>
        <strain evidence="3 4">AlHP1</strain>
    </source>
</reference>
<accession>A0ABR3Q2I1</accession>